<sequence length="114" mass="12971">MPINNIVSCTRELNRADFSFMNLFGGHHYPVTMSFLPSGAVTVVVAGARYRCQANQVQRVLDESGLEFEGFACFKYLIEAGEINFHIPEDVHEQLKVHPEFKKYSIIKSVDEDM</sequence>
<name>A0A380BXP0_9GAMM</name>
<dbReference type="EMBL" id="UGYV01000004">
    <property type="protein sequence ID" value="SUJ09210.1"/>
    <property type="molecule type" value="Genomic_DNA"/>
</dbReference>
<dbReference type="AlphaFoldDB" id="A0A380BXP0"/>
<gene>
    <name evidence="1" type="ORF">NCTC10736_04003</name>
</gene>
<evidence type="ECO:0000313" key="2">
    <source>
        <dbReference type="Proteomes" id="UP000255061"/>
    </source>
</evidence>
<organism evidence="1 2">
    <name type="scientific">Shewanella morhuae</name>
    <dbReference type="NCBI Taxonomy" id="365591"/>
    <lineage>
        <taxon>Bacteria</taxon>
        <taxon>Pseudomonadati</taxon>
        <taxon>Pseudomonadota</taxon>
        <taxon>Gammaproteobacteria</taxon>
        <taxon>Alteromonadales</taxon>
        <taxon>Shewanellaceae</taxon>
        <taxon>Shewanella</taxon>
    </lineage>
</organism>
<accession>A0A380BXP0</accession>
<evidence type="ECO:0000313" key="1">
    <source>
        <dbReference type="EMBL" id="SUJ09210.1"/>
    </source>
</evidence>
<reference evidence="1 2" key="1">
    <citation type="submission" date="2018-06" db="EMBL/GenBank/DDBJ databases">
        <authorList>
            <consortium name="Pathogen Informatics"/>
            <person name="Doyle S."/>
        </authorList>
    </citation>
    <scope>NUCLEOTIDE SEQUENCE [LARGE SCALE GENOMIC DNA]</scope>
    <source>
        <strain evidence="1 2">NCTC10736</strain>
    </source>
</reference>
<dbReference type="RefSeq" id="WP_012589048.1">
    <property type="nucleotide sequence ID" value="NZ_UGYV01000004.1"/>
</dbReference>
<dbReference type="Proteomes" id="UP000255061">
    <property type="component" value="Unassembled WGS sequence"/>
</dbReference>
<proteinExistence type="predicted"/>
<protein>
    <submittedName>
        <fullName evidence="1">Uncharacterized protein</fullName>
    </submittedName>
</protein>